<dbReference type="PANTHER" id="PTHR24276">
    <property type="entry name" value="POLYSERASE-RELATED"/>
    <property type="match status" value="1"/>
</dbReference>
<dbReference type="Gene3D" id="2.40.10.10">
    <property type="entry name" value="Trypsin-like serine proteases"/>
    <property type="match status" value="1"/>
</dbReference>
<name>A0A8K1F9V8_PYTOL</name>
<keyword evidence="10" id="KW-1185">Reference proteome</keyword>
<evidence type="ECO:0000256" key="1">
    <source>
        <dbReference type="ARBA" id="ARBA00007664"/>
    </source>
</evidence>
<evidence type="ECO:0000313" key="9">
    <source>
        <dbReference type="EMBL" id="TMW55635.1"/>
    </source>
</evidence>
<accession>A0A8K1F9V8</accession>
<dbReference type="FunFam" id="2.40.10.10:FF:000002">
    <property type="entry name" value="Transmembrane protease serine"/>
    <property type="match status" value="1"/>
</dbReference>
<dbReference type="CDD" id="cd00190">
    <property type="entry name" value="Tryp_SPc"/>
    <property type="match status" value="1"/>
</dbReference>
<dbReference type="Proteomes" id="UP000794436">
    <property type="component" value="Unassembled WGS sequence"/>
</dbReference>
<feature type="signal peptide" evidence="7">
    <location>
        <begin position="1"/>
        <end position="18"/>
    </location>
</feature>
<dbReference type="PROSITE" id="PS50240">
    <property type="entry name" value="TRYPSIN_DOM"/>
    <property type="match status" value="1"/>
</dbReference>
<keyword evidence="2 7" id="KW-0732">Signal</keyword>
<dbReference type="InterPro" id="IPR018114">
    <property type="entry name" value="TRYPSIN_HIS"/>
</dbReference>
<dbReference type="Pfam" id="PF00089">
    <property type="entry name" value="Trypsin"/>
    <property type="match status" value="1"/>
</dbReference>
<evidence type="ECO:0000256" key="5">
    <source>
        <dbReference type="ARBA" id="ARBA00023180"/>
    </source>
</evidence>
<evidence type="ECO:0000256" key="2">
    <source>
        <dbReference type="ARBA" id="ARBA00022729"/>
    </source>
</evidence>
<dbReference type="InterPro" id="IPR033116">
    <property type="entry name" value="TRYPSIN_SER"/>
</dbReference>
<dbReference type="SUPFAM" id="SSF50494">
    <property type="entry name" value="Trypsin-like serine proteases"/>
    <property type="match status" value="1"/>
</dbReference>
<keyword evidence="6" id="KW-0720">Serine protease</keyword>
<sequence length="277" mass="28300">MKIAIATAGALLAATVAAEPLTYTEYLEKTQMAALFANETESAIKPLILGGSVVPVGSKLWTTGLRQTQTGSAFCGGTLITPKHVLTAAHCYGYAKYVAVGSHYLSGSSDGQRIAVLKETRHPSFSSSSLTYDFNIIELASTTTVAPISLKTAEPSVGTTANVAGWGTTSSGGSQPRELRSVDVPIVSDSSCAAVLDITPSTMICAGGQANKDSCQGDSGGPLTVKSGSSDVLVGVVSWGNGCGLAGYPGVYAQVSVAKSWIDSTLKSAGYSATWVS</sequence>
<evidence type="ECO:0000256" key="6">
    <source>
        <dbReference type="RuleBase" id="RU363034"/>
    </source>
</evidence>
<dbReference type="InterPro" id="IPR009003">
    <property type="entry name" value="Peptidase_S1_PA"/>
</dbReference>
<dbReference type="PROSITE" id="PS00134">
    <property type="entry name" value="TRYPSIN_HIS"/>
    <property type="match status" value="1"/>
</dbReference>
<dbReference type="InterPro" id="IPR043504">
    <property type="entry name" value="Peptidase_S1_PA_chymotrypsin"/>
</dbReference>
<dbReference type="SMART" id="SM00020">
    <property type="entry name" value="Tryp_SPc"/>
    <property type="match status" value="1"/>
</dbReference>
<dbReference type="GO" id="GO:0004252">
    <property type="term" value="F:serine-type endopeptidase activity"/>
    <property type="evidence" value="ECO:0007669"/>
    <property type="project" value="InterPro"/>
</dbReference>
<evidence type="ECO:0000313" key="10">
    <source>
        <dbReference type="Proteomes" id="UP000794436"/>
    </source>
</evidence>
<evidence type="ECO:0000256" key="7">
    <source>
        <dbReference type="SAM" id="SignalP"/>
    </source>
</evidence>
<feature type="domain" description="Peptidase S1" evidence="8">
    <location>
        <begin position="48"/>
        <end position="267"/>
    </location>
</feature>
<keyword evidence="6" id="KW-0645">Protease</keyword>
<keyword evidence="5" id="KW-0325">Glycoprotein</keyword>
<keyword evidence="3" id="KW-0843">Virulence</keyword>
<dbReference type="GO" id="GO:0006508">
    <property type="term" value="P:proteolysis"/>
    <property type="evidence" value="ECO:0007669"/>
    <property type="project" value="UniProtKB-KW"/>
</dbReference>
<dbReference type="PRINTS" id="PR00722">
    <property type="entry name" value="CHYMOTRYPSIN"/>
</dbReference>
<organism evidence="9 10">
    <name type="scientific">Pythium oligandrum</name>
    <name type="common">Mycoparasitic fungus</name>
    <dbReference type="NCBI Taxonomy" id="41045"/>
    <lineage>
        <taxon>Eukaryota</taxon>
        <taxon>Sar</taxon>
        <taxon>Stramenopiles</taxon>
        <taxon>Oomycota</taxon>
        <taxon>Peronosporomycetes</taxon>
        <taxon>Pythiales</taxon>
        <taxon>Pythiaceae</taxon>
        <taxon>Pythium</taxon>
    </lineage>
</organism>
<dbReference type="PANTHER" id="PTHR24276:SF98">
    <property type="entry name" value="FI18310P1-RELATED"/>
    <property type="match status" value="1"/>
</dbReference>
<dbReference type="InterPro" id="IPR001254">
    <property type="entry name" value="Trypsin_dom"/>
</dbReference>
<evidence type="ECO:0000256" key="3">
    <source>
        <dbReference type="ARBA" id="ARBA00023026"/>
    </source>
</evidence>
<comment type="caution">
    <text evidence="9">The sequence shown here is derived from an EMBL/GenBank/DDBJ whole genome shotgun (WGS) entry which is preliminary data.</text>
</comment>
<keyword evidence="4" id="KW-1015">Disulfide bond</keyword>
<protein>
    <recommendedName>
        <fullName evidence="8">Peptidase S1 domain-containing protein</fullName>
    </recommendedName>
</protein>
<dbReference type="OrthoDB" id="10051896at2759"/>
<evidence type="ECO:0000259" key="8">
    <source>
        <dbReference type="PROSITE" id="PS50240"/>
    </source>
</evidence>
<dbReference type="AlphaFoldDB" id="A0A8K1F9V8"/>
<gene>
    <name evidence="9" type="ORF">Poli38472_010517</name>
</gene>
<dbReference type="EMBL" id="SPLM01000147">
    <property type="protein sequence ID" value="TMW55635.1"/>
    <property type="molecule type" value="Genomic_DNA"/>
</dbReference>
<proteinExistence type="inferred from homology"/>
<reference evidence="9" key="1">
    <citation type="submission" date="2019-03" db="EMBL/GenBank/DDBJ databases">
        <title>Long read genome sequence of the mycoparasitic Pythium oligandrum ATCC 38472 isolated from sugarbeet rhizosphere.</title>
        <authorList>
            <person name="Gaulin E."/>
        </authorList>
    </citation>
    <scope>NUCLEOTIDE SEQUENCE</scope>
    <source>
        <strain evidence="9">ATCC 38472_TT</strain>
    </source>
</reference>
<dbReference type="InterPro" id="IPR050430">
    <property type="entry name" value="Peptidase_S1"/>
</dbReference>
<dbReference type="InterPro" id="IPR001314">
    <property type="entry name" value="Peptidase_S1A"/>
</dbReference>
<feature type="chain" id="PRO_5035436590" description="Peptidase S1 domain-containing protein" evidence="7">
    <location>
        <begin position="19"/>
        <end position="277"/>
    </location>
</feature>
<comment type="similarity">
    <text evidence="1">Belongs to the peptidase S1 family.</text>
</comment>
<dbReference type="PROSITE" id="PS00135">
    <property type="entry name" value="TRYPSIN_SER"/>
    <property type="match status" value="1"/>
</dbReference>
<keyword evidence="6" id="KW-0378">Hydrolase</keyword>
<evidence type="ECO:0000256" key="4">
    <source>
        <dbReference type="ARBA" id="ARBA00023157"/>
    </source>
</evidence>